<evidence type="ECO:0000313" key="3">
    <source>
        <dbReference type="Proteomes" id="UP000324632"/>
    </source>
</evidence>
<dbReference type="AlphaFoldDB" id="A0A5A9PC77"/>
<reference evidence="2 3" key="1">
    <citation type="journal article" date="2019" name="Mol. Ecol. Resour.">
        <title>Chromosome-level genome assembly of Triplophysa tibetana, a fish adapted to the harsh high-altitude environment of the Tibetan Plateau.</title>
        <authorList>
            <person name="Yang X."/>
            <person name="Liu H."/>
            <person name="Ma Z."/>
            <person name="Zou Y."/>
            <person name="Zou M."/>
            <person name="Mao Y."/>
            <person name="Li X."/>
            <person name="Wang H."/>
            <person name="Chen T."/>
            <person name="Wang W."/>
            <person name="Yang R."/>
        </authorList>
    </citation>
    <scope>NUCLEOTIDE SEQUENCE [LARGE SCALE GENOMIC DNA]</scope>
    <source>
        <strain evidence="2">TTIB1903HZAU</strain>
        <tissue evidence="2">Muscle</tissue>
    </source>
</reference>
<feature type="region of interest" description="Disordered" evidence="1">
    <location>
        <begin position="118"/>
        <end position="164"/>
    </location>
</feature>
<feature type="region of interest" description="Disordered" evidence="1">
    <location>
        <begin position="1"/>
        <end position="34"/>
    </location>
</feature>
<dbReference type="Proteomes" id="UP000324632">
    <property type="component" value="Chromosome 7"/>
</dbReference>
<feature type="compositionally biased region" description="Polar residues" evidence="1">
    <location>
        <begin position="138"/>
        <end position="147"/>
    </location>
</feature>
<sequence length="323" mass="34625">MSTVLPTTHPSRRDPFDIGSGSCAPTGGTPVAEVEGETSTPVYLQPIAHSTRLCSANRPHTMARYEVVHIRQLSPFSTRQCVPLSRQAGTKAEPTFPPGTPATDGKSMAIQTLIVSQRGVKRKDTTPPIDPPTADISLNGNGPSSARSLPDPRHTESSSFTADAPDPFNTFGMLSSPLRHLSVGDVPDLTHSDSASVTPVAMPTSHIPSRSMGQISATPRAVEHSFRPRFRLGKTGAGSIPCSAALQHILTLLEHLKEQQMQLAVSVNNLNARLGKGTPVAEMPHDVNVPLATMPEVEEFEQWLQDSRNAPAKQNRVFSKATS</sequence>
<organism evidence="2 3">
    <name type="scientific">Triplophysa tibetana</name>
    <dbReference type="NCBI Taxonomy" id="1572043"/>
    <lineage>
        <taxon>Eukaryota</taxon>
        <taxon>Metazoa</taxon>
        <taxon>Chordata</taxon>
        <taxon>Craniata</taxon>
        <taxon>Vertebrata</taxon>
        <taxon>Euteleostomi</taxon>
        <taxon>Actinopterygii</taxon>
        <taxon>Neopterygii</taxon>
        <taxon>Teleostei</taxon>
        <taxon>Ostariophysi</taxon>
        <taxon>Cypriniformes</taxon>
        <taxon>Nemacheilidae</taxon>
        <taxon>Triplophysa</taxon>
    </lineage>
</organism>
<comment type="caution">
    <text evidence="2">The sequence shown here is derived from an EMBL/GenBank/DDBJ whole genome shotgun (WGS) entry which is preliminary data.</text>
</comment>
<keyword evidence="3" id="KW-1185">Reference proteome</keyword>
<dbReference type="EMBL" id="SOYY01000007">
    <property type="protein sequence ID" value="KAA0718639.1"/>
    <property type="molecule type" value="Genomic_DNA"/>
</dbReference>
<evidence type="ECO:0000256" key="1">
    <source>
        <dbReference type="SAM" id="MobiDB-lite"/>
    </source>
</evidence>
<proteinExistence type="predicted"/>
<evidence type="ECO:0000313" key="2">
    <source>
        <dbReference type="EMBL" id="KAA0718639.1"/>
    </source>
</evidence>
<protein>
    <submittedName>
        <fullName evidence="2">Uncharacterized protein</fullName>
    </submittedName>
</protein>
<feature type="region of interest" description="Disordered" evidence="1">
    <location>
        <begin position="194"/>
        <end position="214"/>
    </location>
</feature>
<accession>A0A5A9PC77</accession>
<name>A0A5A9PC77_9TELE</name>
<gene>
    <name evidence="2" type="ORF">E1301_Tti021541</name>
</gene>
<feature type="region of interest" description="Disordered" evidence="1">
    <location>
        <begin position="86"/>
        <end position="105"/>
    </location>
</feature>